<keyword evidence="10" id="KW-0456">Lyase</keyword>
<evidence type="ECO:0000313" key="12">
    <source>
        <dbReference type="EMBL" id="RPF49775.1"/>
    </source>
</evidence>
<dbReference type="PANTHER" id="PTHR43787:SF13">
    <property type="entry name" value="FEMO COFACTOR BIOSYNTHESIS PROTEIN NIFB"/>
    <property type="match status" value="1"/>
</dbReference>
<dbReference type="PROSITE" id="PS01305">
    <property type="entry name" value="MOAA_NIFB_PQQE"/>
    <property type="match status" value="1"/>
</dbReference>
<feature type="domain" description="Radical SAM core" evidence="11">
    <location>
        <begin position="17"/>
        <end position="230"/>
    </location>
</feature>
<comment type="pathway">
    <text evidence="2">Cofactor biosynthesis; Fe-Mo cofactor biosynthesis.</text>
</comment>
<keyword evidence="13" id="KW-1185">Reference proteome</keyword>
<evidence type="ECO:0000256" key="3">
    <source>
        <dbReference type="ARBA" id="ARBA00006804"/>
    </source>
</evidence>
<dbReference type="InterPro" id="IPR007197">
    <property type="entry name" value="rSAM"/>
</dbReference>
<dbReference type="InterPro" id="IPR000385">
    <property type="entry name" value="MoaA_NifB_PqqE_Fe-S-bd_CS"/>
</dbReference>
<dbReference type="UniPathway" id="UPA00782"/>
<organism evidence="12 13">
    <name type="scientific">Thermodesulfitimonas autotrophica</name>
    <dbReference type="NCBI Taxonomy" id="1894989"/>
    <lineage>
        <taxon>Bacteria</taxon>
        <taxon>Bacillati</taxon>
        <taxon>Bacillota</taxon>
        <taxon>Clostridia</taxon>
        <taxon>Thermoanaerobacterales</taxon>
        <taxon>Thermoanaerobacteraceae</taxon>
        <taxon>Thermodesulfitimonas</taxon>
    </lineage>
</organism>
<dbReference type="InterPro" id="IPR058240">
    <property type="entry name" value="rSAM_sf"/>
</dbReference>
<evidence type="ECO:0000256" key="4">
    <source>
        <dbReference type="ARBA" id="ARBA00022485"/>
    </source>
</evidence>
<evidence type="ECO:0000256" key="6">
    <source>
        <dbReference type="ARBA" id="ARBA00022723"/>
    </source>
</evidence>
<dbReference type="Gene3D" id="3.20.20.70">
    <property type="entry name" value="Aldolase class I"/>
    <property type="match status" value="1"/>
</dbReference>
<keyword evidence="8" id="KW-0411">Iron-sulfur</keyword>
<comment type="caution">
    <text evidence="12">The sequence shown here is derived from an EMBL/GenBank/DDBJ whole genome shotgun (WGS) entry which is preliminary data.</text>
</comment>
<dbReference type="AlphaFoldDB" id="A0A3N5BV52"/>
<dbReference type="SFLD" id="SFLDS00029">
    <property type="entry name" value="Radical_SAM"/>
    <property type="match status" value="1"/>
</dbReference>
<dbReference type="InterPro" id="IPR013785">
    <property type="entry name" value="Aldolase_TIM"/>
</dbReference>
<dbReference type="RefSeq" id="WP_170157679.1">
    <property type="nucleotide sequence ID" value="NZ_RKRE01000001.1"/>
</dbReference>
<dbReference type="SFLD" id="SFLDG01067">
    <property type="entry name" value="SPASM/twitch_domain_containing"/>
    <property type="match status" value="1"/>
</dbReference>
<dbReference type="GO" id="GO:0051539">
    <property type="term" value="F:4 iron, 4 sulfur cluster binding"/>
    <property type="evidence" value="ECO:0007669"/>
    <property type="project" value="UniProtKB-KW"/>
</dbReference>
<reference evidence="12 13" key="1">
    <citation type="submission" date="2018-11" db="EMBL/GenBank/DDBJ databases">
        <title>Genomic Encyclopedia of Type Strains, Phase IV (KMG-IV): sequencing the most valuable type-strain genomes for metagenomic binning, comparative biology and taxonomic classification.</title>
        <authorList>
            <person name="Goeker M."/>
        </authorList>
    </citation>
    <scope>NUCLEOTIDE SEQUENCE [LARGE SCALE GENOMIC DNA]</scope>
    <source>
        <strain evidence="12 13">DSM 102936</strain>
    </source>
</reference>
<comment type="similarity">
    <text evidence="3">Belongs to the radical SAM superfamily. NifB family.</text>
</comment>
<accession>A0A3N5BV52</accession>
<evidence type="ECO:0000256" key="8">
    <source>
        <dbReference type="ARBA" id="ARBA00023014"/>
    </source>
</evidence>
<evidence type="ECO:0000256" key="10">
    <source>
        <dbReference type="ARBA" id="ARBA00023239"/>
    </source>
</evidence>
<dbReference type="SUPFAM" id="SSF102114">
    <property type="entry name" value="Radical SAM enzymes"/>
    <property type="match status" value="1"/>
</dbReference>
<keyword evidence="4" id="KW-0004">4Fe-4S</keyword>
<dbReference type="CDD" id="cd01335">
    <property type="entry name" value="Radical_SAM"/>
    <property type="match status" value="1"/>
</dbReference>
<evidence type="ECO:0000256" key="9">
    <source>
        <dbReference type="ARBA" id="ARBA00023231"/>
    </source>
</evidence>
<protein>
    <submittedName>
        <fullName evidence="12">Nitrogen fixation protein NifB</fullName>
    </submittedName>
</protein>
<evidence type="ECO:0000313" key="13">
    <source>
        <dbReference type="Proteomes" id="UP000282654"/>
    </source>
</evidence>
<dbReference type="Proteomes" id="UP000282654">
    <property type="component" value="Unassembled WGS sequence"/>
</dbReference>
<evidence type="ECO:0000256" key="2">
    <source>
        <dbReference type="ARBA" id="ARBA00005155"/>
    </source>
</evidence>
<keyword evidence="5" id="KW-0949">S-adenosyl-L-methionine</keyword>
<proteinExistence type="inferred from homology"/>
<dbReference type="EMBL" id="RKRE01000001">
    <property type="protein sequence ID" value="RPF49775.1"/>
    <property type="molecule type" value="Genomic_DNA"/>
</dbReference>
<evidence type="ECO:0000259" key="11">
    <source>
        <dbReference type="PROSITE" id="PS51918"/>
    </source>
</evidence>
<sequence length="230" mass="25225">MLVPLYQEHPCFTPATARWFRCALVPVADRCNISCTYCSRRRDCLNGCRDEATLSKLLTPREALRRVQRLAADPRVQVVCVAGPAEPLAADNTFAALHQINAAFPHLLKCVATNGLLLPEKAAALAQAGVSHVAVTVNAVDERVAARLYRWVSLDGKVYQGREGARLLIARQLEGIREACRAGLRVKVNTLFFPGINTADLRKIGAAVRAAGAVRWKIVQVERAVFSAWE</sequence>
<keyword evidence="7" id="KW-0408">Iron</keyword>
<dbReference type="GO" id="GO:0016829">
    <property type="term" value="F:lyase activity"/>
    <property type="evidence" value="ECO:0007669"/>
    <property type="project" value="UniProtKB-KW"/>
</dbReference>
<evidence type="ECO:0000256" key="5">
    <source>
        <dbReference type="ARBA" id="ARBA00022691"/>
    </source>
</evidence>
<comment type="cofactor">
    <cofactor evidence="1">
        <name>[4Fe-4S] cluster</name>
        <dbReference type="ChEBI" id="CHEBI:49883"/>
    </cofactor>
</comment>
<keyword evidence="9" id="KW-0535">Nitrogen fixation</keyword>
<dbReference type="PANTHER" id="PTHR43787">
    <property type="entry name" value="FEMO COFACTOR BIOSYNTHESIS PROTEIN NIFB-RELATED"/>
    <property type="match status" value="1"/>
</dbReference>
<evidence type="ECO:0000256" key="7">
    <source>
        <dbReference type="ARBA" id="ARBA00023004"/>
    </source>
</evidence>
<evidence type="ECO:0000256" key="1">
    <source>
        <dbReference type="ARBA" id="ARBA00001966"/>
    </source>
</evidence>
<dbReference type="Pfam" id="PF04055">
    <property type="entry name" value="Radical_SAM"/>
    <property type="match status" value="1"/>
</dbReference>
<dbReference type="GO" id="GO:0046872">
    <property type="term" value="F:metal ion binding"/>
    <property type="evidence" value="ECO:0007669"/>
    <property type="project" value="UniProtKB-KW"/>
</dbReference>
<name>A0A3N5BV52_9THEO</name>
<keyword evidence="6" id="KW-0479">Metal-binding</keyword>
<dbReference type="PROSITE" id="PS51918">
    <property type="entry name" value="RADICAL_SAM"/>
    <property type="match status" value="1"/>
</dbReference>
<gene>
    <name evidence="12" type="ORF">EDD75_0598</name>
</gene>